<name>A0ACB9KR02_BAUVA</name>
<organism evidence="1 2">
    <name type="scientific">Bauhinia variegata</name>
    <name type="common">Purple orchid tree</name>
    <name type="synonym">Phanera variegata</name>
    <dbReference type="NCBI Taxonomy" id="167791"/>
    <lineage>
        <taxon>Eukaryota</taxon>
        <taxon>Viridiplantae</taxon>
        <taxon>Streptophyta</taxon>
        <taxon>Embryophyta</taxon>
        <taxon>Tracheophyta</taxon>
        <taxon>Spermatophyta</taxon>
        <taxon>Magnoliopsida</taxon>
        <taxon>eudicotyledons</taxon>
        <taxon>Gunneridae</taxon>
        <taxon>Pentapetalae</taxon>
        <taxon>rosids</taxon>
        <taxon>fabids</taxon>
        <taxon>Fabales</taxon>
        <taxon>Fabaceae</taxon>
        <taxon>Cercidoideae</taxon>
        <taxon>Cercideae</taxon>
        <taxon>Bauhiniinae</taxon>
        <taxon>Bauhinia</taxon>
    </lineage>
</organism>
<accession>A0ACB9KR02</accession>
<gene>
    <name evidence="1" type="ORF">L6164_033157</name>
</gene>
<evidence type="ECO:0000313" key="2">
    <source>
        <dbReference type="Proteomes" id="UP000828941"/>
    </source>
</evidence>
<evidence type="ECO:0000313" key="1">
    <source>
        <dbReference type="EMBL" id="KAI4299726.1"/>
    </source>
</evidence>
<comment type="caution">
    <text evidence="1">The sequence shown here is derived from an EMBL/GenBank/DDBJ whole genome shotgun (WGS) entry which is preliminary data.</text>
</comment>
<sequence length="253" mass="28085">MAAQTGCLIQDQKFNVHLNASLGKEDFVEQKKKVGRAGGGRKPLGDLSNSMKPSFEQAGRRKTLDKVKSKNFTIVDEEGAHAGTAKVKNSGRTKGTVSKASKISQTGNRKALTDISNSRIRNSIRPSDSARQPLYPSAIAEERFLHNHQECVKSQCKDMDVGEFLKIVGHDSVTHLGTSLELVSESVKLKPESHLKHWELDENETPEPLIEVQSSWKQKLYNQHGGSPTPCKTPKSIWKSCDVNFKLMETPQH</sequence>
<dbReference type="Proteomes" id="UP000828941">
    <property type="component" value="Chromosome 13"/>
</dbReference>
<proteinExistence type="predicted"/>
<keyword evidence="2" id="KW-1185">Reference proteome</keyword>
<reference evidence="1 2" key="1">
    <citation type="journal article" date="2022" name="DNA Res.">
        <title>Chromosomal-level genome assembly of the orchid tree Bauhinia variegata (Leguminosae; Cercidoideae) supports the allotetraploid origin hypothesis of Bauhinia.</title>
        <authorList>
            <person name="Zhong Y."/>
            <person name="Chen Y."/>
            <person name="Zheng D."/>
            <person name="Pang J."/>
            <person name="Liu Y."/>
            <person name="Luo S."/>
            <person name="Meng S."/>
            <person name="Qian L."/>
            <person name="Wei D."/>
            <person name="Dai S."/>
            <person name="Zhou R."/>
        </authorList>
    </citation>
    <scope>NUCLEOTIDE SEQUENCE [LARGE SCALE GENOMIC DNA]</scope>
    <source>
        <strain evidence="1">BV-YZ2020</strain>
    </source>
</reference>
<dbReference type="EMBL" id="CM039438">
    <property type="protein sequence ID" value="KAI4299726.1"/>
    <property type="molecule type" value="Genomic_DNA"/>
</dbReference>
<protein>
    <submittedName>
        <fullName evidence="1">Uncharacterized protein</fullName>
    </submittedName>
</protein>